<feature type="region of interest" description="Disordered" evidence="1">
    <location>
        <begin position="1"/>
        <end position="24"/>
    </location>
</feature>
<evidence type="ECO:0000313" key="3">
    <source>
        <dbReference type="Proteomes" id="UP000053766"/>
    </source>
</evidence>
<proteinExistence type="predicted"/>
<evidence type="ECO:0000256" key="1">
    <source>
        <dbReference type="SAM" id="MobiDB-lite"/>
    </source>
</evidence>
<reference evidence="2 3" key="1">
    <citation type="submission" date="2013-11" db="EMBL/GenBank/DDBJ databases">
        <title>Draft genome of the bovine lungworm Dictyocaulus viviparus.</title>
        <authorList>
            <person name="Mitreva M."/>
        </authorList>
    </citation>
    <scope>NUCLEOTIDE SEQUENCE [LARGE SCALE GENOMIC DNA]</scope>
    <source>
        <strain evidence="2 3">HannoverDv2000</strain>
    </source>
</reference>
<dbReference type="Proteomes" id="UP000053766">
    <property type="component" value="Unassembled WGS sequence"/>
</dbReference>
<protein>
    <submittedName>
        <fullName evidence="2">Uncharacterized protein</fullName>
    </submittedName>
</protein>
<gene>
    <name evidence="2" type="ORF">DICVIV_00915</name>
</gene>
<keyword evidence="3" id="KW-1185">Reference proteome</keyword>
<dbReference type="EMBL" id="KN716158">
    <property type="protein sequence ID" value="KJH52870.1"/>
    <property type="molecule type" value="Genomic_DNA"/>
</dbReference>
<dbReference type="AlphaFoldDB" id="A0A0D8Y824"/>
<evidence type="ECO:0000313" key="2">
    <source>
        <dbReference type="EMBL" id="KJH52870.1"/>
    </source>
</evidence>
<sequence length="67" mass="7474">MYGKRSDSDHGTIEDDTPTDWPGKRTVMPYSGGFYGKRNVMPYSSGLYDKSSAIMPFSGGLCFSIFY</sequence>
<name>A0A0D8Y824_DICVI</name>
<accession>A0A0D8Y824</accession>
<organism evidence="2 3">
    <name type="scientific">Dictyocaulus viviparus</name>
    <name type="common">Bovine lungworm</name>
    <dbReference type="NCBI Taxonomy" id="29172"/>
    <lineage>
        <taxon>Eukaryota</taxon>
        <taxon>Metazoa</taxon>
        <taxon>Ecdysozoa</taxon>
        <taxon>Nematoda</taxon>
        <taxon>Chromadorea</taxon>
        <taxon>Rhabditida</taxon>
        <taxon>Rhabditina</taxon>
        <taxon>Rhabditomorpha</taxon>
        <taxon>Strongyloidea</taxon>
        <taxon>Metastrongylidae</taxon>
        <taxon>Dictyocaulus</taxon>
    </lineage>
</organism>
<dbReference type="OrthoDB" id="5842714at2759"/>
<reference evidence="3" key="2">
    <citation type="journal article" date="2016" name="Sci. Rep.">
        <title>Dictyocaulus viviparus genome, variome and transcriptome elucidate lungworm biology and support future intervention.</title>
        <authorList>
            <person name="McNulty S.N."/>
            <person name="Strube C."/>
            <person name="Rosa B.A."/>
            <person name="Martin J.C."/>
            <person name="Tyagi R."/>
            <person name="Choi Y.J."/>
            <person name="Wang Q."/>
            <person name="Hallsworth Pepin K."/>
            <person name="Zhang X."/>
            <person name="Ozersky P."/>
            <person name="Wilson R.K."/>
            <person name="Sternberg P.W."/>
            <person name="Gasser R.B."/>
            <person name="Mitreva M."/>
        </authorList>
    </citation>
    <scope>NUCLEOTIDE SEQUENCE [LARGE SCALE GENOMIC DNA]</scope>
    <source>
        <strain evidence="3">HannoverDv2000</strain>
    </source>
</reference>
<feature type="compositionally biased region" description="Basic and acidic residues" evidence="1">
    <location>
        <begin position="1"/>
        <end position="13"/>
    </location>
</feature>